<reference evidence="9 10" key="1">
    <citation type="submission" date="2016-03" db="EMBL/GenBank/DDBJ databases">
        <authorList>
            <person name="Ploux O."/>
        </authorList>
    </citation>
    <scope>NUCLEOTIDE SEQUENCE [LARGE SCALE GENOMIC DNA]</scope>
    <source>
        <strain evidence="9 10">BER2</strain>
    </source>
</reference>
<keyword evidence="5 8" id="KW-1133">Transmembrane helix</keyword>
<dbReference type="GO" id="GO:0015031">
    <property type="term" value="P:protein transport"/>
    <property type="evidence" value="ECO:0007669"/>
    <property type="project" value="UniProtKB-KW"/>
</dbReference>
<keyword evidence="6 8" id="KW-0472">Membrane</keyword>
<proteinExistence type="inferred from homology"/>
<dbReference type="GO" id="GO:0005886">
    <property type="term" value="C:plasma membrane"/>
    <property type="evidence" value="ECO:0007669"/>
    <property type="project" value="UniProtKB-SubCell"/>
</dbReference>
<dbReference type="AlphaFoldDB" id="A0A150WIN8"/>
<evidence type="ECO:0000256" key="8">
    <source>
        <dbReference type="SAM" id="Phobius"/>
    </source>
</evidence>
<comment type="caution">
    <text evidence="9">The sequence shown here is derived from an EMBL/GenBank/DDBJ whole genome shotgun (WGS) entry which is preliminary data.</text>
</comment>
<comment type="subcellular location">
    <subcellularLocation>
        <location evidence="1">Cell membrane</location>
        <topology evidence="1">Single-pass membrane protein</topology>
    </subcellularLocation>
    <subcellularLocation>
        <location evidence="7">Cell membrane</location>
        <topology evidence="7">Single-pass type II membrane protein</topology>
    </subcellularLocation>
</comment>
<dbReference type="PANTHER" id="PTHR30558:SF7">
    <property type="entry name" value="TOL-PAL SYSTEM PROTEIN TOLR"/>
    <property type="match status" value="1"/>
</dbReference>
<evidence type="ECO:0000256" key="2">
    <source>
        <dbReference type="ARBA" id="ARBA00005811"/>
    </source>
</evidence>
<evidence type="ECO:0000256" key="5">
    <source>
        <dbReference type="ARBA" id="ARBA00022989"/>
    </source>
</evidence>
<dbReference type="Pfam" id="PF02472">
    <property type="entry name" value="ExbD"/>
    <property type="match status" value="1"/>
</dbReference>
<evidence type="ECO:0000256" key="4">
    <source>
        <dbReference type="ARBA" id="ARBA00022692"/>
    </source>
</evidence>
<keyword evidence="4 7" id="KW-0812">Transmembrane</keyword>
<evidence type="ECO:0000256" key="1">
    <source>
        <dbReference type="ARBA" id="ARBA00004162"/>
    </source>
</evidence>
<evidence type="ECO:0000256" key="7">
    <source>
        <dbReference type="RuleBase" id="RU003879"/>
    </source>
</evidence>
<dbReference type="InterPro" id="IPR003400">
    <property type="entry name" value="ExbD"/>
</dbReference>
<accession>A0A150WIN8</accession>
<gene>
    <name evidence="9" type="ORF">AZI85_05520</name>
</gene>
<name>A0A150WIN8_BDEBC</name>
<dbReference type="OrthoDB" id="5382236at2"/>
<feature type="transmembrane region" description="Helical" evidence="8">
    <location>
        <begin position="20"/>
        <end position="40"/>
    </location>
</feature>
<keyword evidence="3" id="KW-1003">Cell membrane</keyword>
<keyword evidence="7" id="KW-0813">Transport</keyword>
<evidence type="ECO:0000313" key="10">
    <source>
        <dbReference type="Proteomes" id="UP000075391"/>
    </source>
</evidence>
<dbReference type="Proteomes" id="UP000075391">
    <property type="component" value="Unassembled WGS sequence"/>
</dbReference>
<keyword evidence="7" id="KW-0653">Protein transport</keyword>
<organism evidence="9 10">
    <name type="scientific">Bdellovibrio bacteriovorus</name>
    <dbReference type="NCBI Taxonomy" id="959"/>
    <lineage>
        <taxon>Bacteria</taxon>
        <taxon>Pseudomonadati</taxon>
        <taxon>Bdellovibrionota</taxon>
        <taxon>Bdellovibrionia</taxon>
        <taxon>Bdellovibrionales</taxon>
        <taxon>Pseudobdellovibrionaceae</taxon>
        <taxon>Bdellovibrio</taxon>
    </lineage>
</organism>
<comment type="similarity">
    <text evidence="2 7">Belongs to the ExbD/TolR family.</text>
</comment>
<sequence>MAHIDSGDSSGRKKNIELNLVPFIDLMSVLITFLLITAVWTQVSMIQIGSSLYGKKSDTQPSPTPPPNADVVLKVDVKEGGYVLTVGRQVISLPMVNEQFDDAGLVAQLQRVKQLYPEKVDAVVSVADAIPYEQLIKAMDNCLSAGFSAISVATGGPQ</sequence>
<dbReference type="RefSeq" id="WP_063243827.1">
    <property type="nucleotide sequence ID" value="NZ_CP168967.1"/>
</dbReference>
<protein>
    <submittedName>
        <fullName evidence="9">TolR protein</fullName>
    </submittedName>
</protein>
<dbReference type="PANTHER" id="PTHR30558">
    <property type="entry name" value="EXBD MEMBRANE COMPONENT OF PMF-DRIVEN MACROMOLECULE IMPORT SYSTEM"/>
    <property type="match status" value="1"/>
</dbReference>
<dbReference type="EMBL" id="LUKF01000014">
    <property type="protein sequence ID" value="KYG63484.1"/>
    <property type="molecule type" value="Genomic_DNA"/>
</dbReference>
<evidence type="ECO:0000313" key="9">
    <source>
        <dbReference type="EMBL" id="KYG63484.1"/>
    </source>
</evidence>
<evidence type="ECO:0000256" key="6">
    <source>
        <dbReference type="ARBA" id="ARBA00023136"/>
    </source>
</evidence>
<evidence type="ECO:0000256" key="3">
    <source>
        <dbReference type="ARBA" id="ARBA00022475"/>
    </source>
</evidence>
<dbReference type="GO" id="GO:0022857">
    <property type="term" value="F:transmembrane transporter activity"/>
    <property type="evidence" value="ECO:0007669"/>
    <property type="project" value="InterPro"/>
</dbReference>